<evidence type="ECO:0000313" key="1">
    <source>
        <dbReference type="EMBL" id="ARF51182.1"/>
    </source>
</evidence>
<dbReference type="Proteomes" id="UP000192380">
    <property type="component" value="Chromosome"/>
</dbReference>
<sequence>MKIWFSPSAVAFYPDNIKNSYIESGSFPDDVIEVSEATFTEFSQMPPEGKQRGVNKGKPCWVDVSKPVITIDQQKAIARAYRDAFISSTDNLLVSDYSIDDCQLTESQKAELMSVRSEFKKWSLCDGWPFIELPDIPRWILVEAVNNGYVVNNWPPQG</sequence>
<reference evidence="1 2" key="1">
    <citation type="submission" date="2016-10" db="EMBL/GenBank/DDBJ databases">
        <title>Complete Genome Assembly of Pantoea stewartii subsp. stewartii DC283, a Corn Pathogen.</title>
        <authorList>
            <person name="Duong D.A."/>
            <person name="Stevens A.M."/>
            <person name="Jensen R.V."/>
        </authorList>
    </citation>
    <scope>NUCLEOTIDE SEQUENCE [LARGE SCALE GENOMIC DNA]</scope>
    <source>
        <strain evidence="1 2">DC283</strain>
    </source>
</reference>
<protein>
    <submittedName>
        <fullName evidence="1">Phage tail protein</fullName>
    </submittedName>
</protein>
<name>A0ABM6K927_PANSE</name>
<gene>
    <name evidence="1" type="ORF">DSJ_18900</name>
</gene>
<keyword evidence="2" id="KW-1185">Reference proteome</keyword>
<dbReference type="InterPro" id="IPR003458">
    <property type="entry name" value="Phage_T4_Gp38_tail_assem"/>
</dbReference>
<dbReference type="RefSeq" id="WP_044241392.1">
    <property type="nucleotide sequence ID" value="NZ_AHIE01000002.1"/>
</dbReference>
<dbReference type="Pfam" id="PF02413">
    <property type="entry name" value="Caudo_TAP"/>
    <property type="match status" value="1"/>
</dbReference>
<dbReference type="EMBL" id="CP017581">
    <property type="protein sequence ID" value="ARF51182.1"/>
    <property type="molecule type" value="Genomic_DNA"/>
</dbReference>
<evidence type="ECO:0000313" key="2">
    <source>
        <dbReference type="Proteomes" id="UP000192380"/>
    </source>
</evidence>
<organism evidence="1 2">
    <name type="scientific">Pantoea stewartii subsp. stewartii DC283</name>
    <dbReference type="NCBI Taxonomy" id="660596"/>
    <lineage>
        <taxon>Bacteria</taxon>
        <taxon>Pseudomonadati</taxon>
        <taxon>Pseudomonadota</taxon>
        <taxon>Gammaproteobacteria</taxon>
        <taxon>Enterobacterales</taxon>
        <taxon>Erwiniaceae</taxon>
        <taxon>Pantoea</taxon>
    </lineage>
</organism>
<proteinExistence type="predicted"/>
<accession>A0ABM6K927</accession>